<evidence type="ECO:0000256" key="1">
    <source>
        <dbReference type="SAM" id="Coils"/>
    </source>
</evidence>
<organism evidence="2 3">
    <name type="scientific">Candidatus Amunia macphersoniae</name>
    <dbReference type="NCBI Taxonomy" id="3127014"/>
    <lineage>
        <taxon>Bacteria</taxon>
        <taxon>Bacillati</taxon>
        <taxon>Candidatus Dormiibacterota</taxon>
        <taxon>Candidatus Dormibacteria</taxon>
        <taxon>Candidatus Aeolococcales</taxon>
        <taxon>Candidatus Aeolococcaceae</taxon>
        <taxon>Candidatus Amunia</taxon>
    </lineage>
</organism>
<reference evidence="2 3" key="1">
    <citation type="submission" date="2020-10" db="EMBL/GenBank/DDBJ databases">
        <title>Ca. Dormibacterota MAGs.</title>
        <authorList>
            <person name="Montgomery K."/>
        </authorList>
    </citation>
    <scope>NUCLEOTIDE SEQUENCE [LARGE SCALE GENOMIC DNA]</scope>
    <source>
        <strain evidence="2">Mitchell_Peninsula_5</strain>
    </source>
</reference>
<proteinExistence type="predicted"/>
<gene>
    <name evidence="2" type="ORF">JF887_14480</name>
</gene>
<comment type="caution">
    <text evidence="2">The sequence shown here is derived from an EMBL/GenBank/DDBJ whole genome shotgun (WGS) entry which is preliminary data.</text>
</comment>
<feature type="coiled-coil region" evidence="1">
    <location>
        <begin position="221"/>
        <end position="248"/>
    </location>
</feature>
<accession>A0A934NHJ9</accession>
<protein>
    <submittedName>
        <fullName evidence="2">Uncharacterized protein</fullName>
    </submittedName>
</protein>
<keyword evidence="1" id="KW-0175">Coiled coil</keyword>
<dbReference type="AlphaFoldDB" id="A0A934NHJ9"/>
<dbReference type="EMBL" id="JAEKNN010000068">
    <property type="protein sequence ID" value="MBJ7610611.1"/>
    <property type="molecule type" value="Genomic_DNA"/>
</dbReference>
<sequence length="286" mass="31432">MSSRPFSRSATDVSARRTYELLDEPVGRDYRSLVEAAVTEGASSVLTVSDGELSPAGRHVVELLRPLLAGSPTPGPGGHLLRFQLGEASRAVLLTAADRLFAWRRPALPDNLCFYRPDGSPWLVTIAAERLGYIELTQLERVRLAHTTPELASVLAHQAAHDAILATFERRLEERVDPLVDELLGHARRLTAGSEGRQGVADALLVWVASGDDLRVEVALEMIASLRLQELRQEIEQLRARLDDDASVPRAVAANSVLRKRWRARRRRLVDGVLIQLGAGTQLPAD</sequence>
<dbReference type="Proteomes" id="UP000614410">
    <property type="component" value="Unassembled WGS sequence"/>
</dbReference>
<name>A0A934NHJ9_9BACT</name>
<evidence type="ECO:0000313" key="2">
    <source>
        <dbReference type="EMBL" id="MBJ7610611.1"/>
    </source>
</evidence>
<evidence type="ECO:0000313" key="3">
    <source>
        <dbReference type="Proteomes" id="UP000614410"/>
    </source>
</evidence>